<dbReference type="Gene3D" id="3.30.70.330">
    <property type="match status" value="1"/>
</dbReference>
<dbReference type="GeneID" id="28728569"/>
<feature type="domain" description="RRM" evidence="8">
    <location>
        <begin position="9"/>
        <end position="88"/>
    </location>
</feature>
<dbReference type="RefSeq" id="XP_017993403.1">
    <property type="nucleotide sequence ID" value="XM_018136694.1"/>
</dbReference>
<dbReference type="AlphaFoldDB" id="A0A0M8MXW4"/>
<accession>A0A0M8MXW4</accession>
<dbReference type="Pfam" id="PF00076">
    <property type="entry name" value="RRM_1"/>
    <property type="match status" value="1"/>
</dbReference>
<reference evidence="9 10" key="1">
    <citation type="submission" date="2015-07" db="EMBL/GenBank/DDBJ databases">
        <title>Draft Genome Sequence of Malassezia furfur CBS1878 and Malassezia pachydermatis CBS1879.</title>
        <authorList>
            <person name="Triana S."/>
            <person name="Ohm R."/>
            <person name="Gonzalez A."/>
            <person name="DeCock H."/>
            <person name="Restrepo S."/>
            <person name="Celis A."/>
        </authorList>
    </citation>
    <scope>NUCLEOTIDE SEQUENCE [LARGE SCALE GENOMIC DNA]</scope>
    <source>
        <strain evidence="9 10">CBS 1879</strain>
    </source>
</reference>
<dbReference type="GO" id="GO:0006397">
    <property type="term" value="P:mRNA processing"/>
    <property type="evidence" value="ECO:0007669"/>
    <property type="project" value="UniProtKB-KW"/>
</dbReference>
<evidence type="ECO:0000256" key="2">
    <source>
        <dbReference type="ARBA" id="ARBA00022664"/>
    </source>
</evidence>
<dbReference type="FunFam" id="3.30.70.330:FF:000039">
    <property type="entry name" value="U1 small nuclear ribonucleoprotein A"/>
    <property type="match status" value="1"/>
</dbReference>
<dbReference type="InterPro" id="IPR051106">
    <property type="entry name" value="RNA-bind/splicing_reg"/>
</dbReference>
<dbReference type="STRING" id="77020.A0A0M8MXW4"/>
<evidence type="ECO:0000256" key="5">
    <source>
        <dbReference type="ARBA" id="ARBA00023242"/>
    </source>
</evidence>
<dbReference type="InterPro" id="IPR000504">
    <property type="entry name" value="RRM_dom"/>
</dbReference>
<proteinExistence type="predicted"/>
<dbReference type="EMBL" id="LGAV01000002">
    <property type="protein sequence ID" value="KOS15771.1"/>
    <property type="molecule type" value="Genomic_DNA"/>
</dbReference>
<evidence type="ECO:0000313" key="9">
    <source>
        <dbReference type="EMBL" id="KOS15771.1"/>
    </source>
</evidence>
<dbReference type="OrthoDB" id="277802at2759"/>
<gene>
    <name evidence="9" type="ORF">Malapachy_2202</name>
</gene>
<keyword evidence="4" id="KW-0508">mRNA splicing</keyword>
<comment type="caution">
    <text evidence="9">The sequence shown here is derived from an EMBL/GenBank/DDBJ whole genome shotgun (WGS) entry which is preliminary data.</text>
</comment>
<protein>
    <submittedName>
        <fullName evidence="9">Rna-binding domain-containing protein</fullName>
    </submittedName>
</protein>
<organism evidence="9 10">
    <name type="scientific">Malassezia pachydermatis</name>
    <dbReference type="NCBI Taxonomy" id="77020"/>
    <lineage>
        <taxon>Eukaryota</taxon>
        <taxon>Fungi</taxon>
        <taxon>Dikarya</taxon>
        <taxon>Basidiomycota</taxon>
        <taxon>Ustilaginomycotina</taxon>
        <taxon>Malasseziomycetes</taxon>
        <taxon>Malasseziales</taxon>
        <taxon>Malasseziaceae</taxon>
        <taxon>Malassezia</taxon>
    </lineage>
</organism>
<dbReference type="InterPro" id="IPR035979">
    <property type="entry name" value="RBD_domain_sf"/>
</dbReference>
<evidence type="ECO:0000313" key="10">
    <source>
        <dbReference type="Proteomes" id="UP000037751"/>
    </source>
</evidence>
<keyword evidence="2" id="KW-0507">mRNA processing</keyword>
<dbReference type="Proteomes" id="UP000037751">
    <property type="component" value="Unassembled WGS sequence"/>
</dbReference>
<keyword evidence="10" id="KW-1185">Reference proteome</keyword>
<dbReference type="GO" id="GO:0005634">
    <property type="term" value="C:nucleus"/>
    <property type="evidence" value="ECO:0007669"/>
    <property type="project" value="UniProtKB-SubCell"/>
</dbReference>
<comment type="subcellular location">
    <subcellularLocation>
        <location evidence="1">Nucleus</location>
    </subcellularLocation>
</comment>
<dbReference type="PANTHER" id="PTHR48028:SF4">
    <property type="entry name" value="SC35-LIKE SPLICING FACTOR"/>
    <property type="match status" value="1"/>
</dbReference>
<dbReference type="GO" id="GO:0008380">
    <property type="term" value="P:RNA splicing"/>
    <property type="evidence" value="ECO:0007669"/>
    <property type="project" value="UniProtKB-KW"/>
</dbReference>
<dbReference type="VEuPathDB" id="FungiDB:Malapachy_2202"/>
<feature type="compositionally biased region" description="Acidic residues" evidence="7">
    <location>
        <begin position="175"/>
        <end position="196"/>
    </location>
</feature>
<evidence type="ECO:0000256" key="3">
    <source>
        <dbReference type="ARBA" id="ARBA00022884"/>
    </source>
</evidence>
<feature type="region of interest" description="Disordered" evidence="7">
    <location>
        <begin position="145"/>
        <end position="196"/>
    </location>
</feature>
<dbReference type="CDD" id="cd12246">
    <property type="entry name" value="RRM1_U1A_like"/>
    <property type="match status" value="1"/>
</dbReference>
<sequence length="196" mass="21413">MASSTTANTSLYVKNINTKVKKPELRRQLYSLFGSYGKVLDVVATRADGMRGQAFVVFRDLQSATSALRGLDGFEFYEKPLSLAYARTRSKATIVAEHGEEALLRPDLLHKRADGTAVRGRVTYSNAQGEARGSDKKRVHDDMATSLPAGSIRSAAVASGVEHERPAKTARTDDAQLEEEEDDDDDAMEIGTSDEE</sequence>
<dbReference type="SMART" id="SM00360">
    <property type="entry name" value="RRM"/>
    <property type="match status" value="1"/>
</dbReference>
<evidence type="ECO:0000259" key="8">
    <source>
        <dbReference type="PROSITE" id="PS50102"/>
    </source>
</evidence>
<dbReference type="PROSITE" id="PS50102">
    <property type="entry name" value="RRM"/>
    <property type="match status" value="1"/>
</dbReference>
<evidence type="ECO:0000256" key="7">
    <source>
        <dbReference type="SAM" id="MobiDB-lite"/>
    </source>
</evidence>
<evidence type="ECO:0000256" key="6">
    <source>
        <dbReference type="PROSITE-ProRule" id="PRU00176"/>
    </source>
</evidence>
<evidence type="ECO:0000256" key="4">
    <source>
        <dbReference type="ARBA" id="ARBA00023187"/>
    </source>
</evidence>
<dbReference type="PANTHER" id="PTHR48028">
    <property type="entry name" value="GLYCINE-RICH RNA-BINDING PROTEIN RZ1A"/>
    <property type="match status" value="1"/>
</dbReference>
<evidence type="ECO:0000256" key="1">
    <source>
        <dbReference type="ARBA" id="ARBA00004123"/>
    </source>
</evidence>
<dbReference type="InterPro" id="IPR012677">
    <property type="entry name" value="Nucleotide-bd_a/b_plait_sf"/>
</dbReference>
<name>A0A0M8MXW4_9BASI</name>
<keyword evidence="5" id="KW-0539">Nucleus</keyword>
<dbReference type="SUPFAM" id="SSF54928">
    <property type="entry name" value="RNA-binding domain, RBD"/>
    <property type="match status" value="1"/>
</dbReference>
<keyword evidence="3 6" id="KW-0694">RNA-binding</keyword>
<dbReference type="GO" id="GO:0003723">
    <property type="term" value="F:RNA binding"/>
    <property type="evidence" value="ECO:0007669"/>
    <property type="project" value="UniProtKB-UniRule"/>
</dbReference>
<feature type="compositionally biased region" description="Basic and acidic residues" evidence="7">
    <location>
        <begin position="161"/>
        <end position="174"/>
    </location>
</feature>